<sequence length="302" mass="32355">MKKRRKAAKRHTGCFFFLAIACLGLFAFLYLYATPAPQAGTSWQQLDQLTLTSKSAAVLDRESGQIVYARGTRRRAPASLTKLMTALVTVETTSDLEQRASLSSQCYSNLIAANAAMAGFAPGEAVTIRDLLHGLLLPSGADAAEALAEFVSGSEADFVEQMNNRAKALQLDDTHFTNAWGMDQWGMYSTASDIALLLNAVLKNDLLRGILTTPTYCTESGLELSSTLLACGQDLSLAQGRILGGKTGYTEAAGLCLASFAEIGGREYIVVTMGADGNHTTSPYHIQDTIVLYNAIGRQLAH</sequence>
<comment type="similarity">
    <text evidence="1 7">Belongs to the peptidase S11 family.</text>
</comment>
<dbReference type="Pfam" id="PF00768">
    <property type="entry name" value="Peptidase_S11"/>
    <property type="match status" value="1"/>
</dbReference>
<dbReference type="InterPro" id="IPR001967">
    <property type="entry name" value="Peptidase_S11_N"/>
</dbReference>
<accession>A0ABV1GC05</accession>
<dbReference type="InterPro" id="IPR012338">
    <property type="entry name" value="Beta-lactam/transpept-like"/>
</dbReference>
<keyword evidence="6" id="KW-0961">Cell wall biogenesis/degradation</keyword>
<dbReference type="EMBL" id="JBBMFA010000043">
    <property type="protein sequence ID" value="MEQ2519212.1"/>
    <property type="molecule type" value="Genomic_DNA"/>
</dbReference>
<evidence type="ECO:0000313" key="10">
    <source>
        <dbReference type="Proteomes" id="UP001477672"/>
    </source>
</evidence>
<evidence type="ECO:0000256" key="2">
    <source>
        <dbReference type="ARBA" id="ARBA00022729"/>
    </source>
</evidence>
<evidence type="ECO:0000259" key="8">
    <source>
        <dbReference type="Pfam" id="PF00768"/>
    </source>
</evidence>
<dbReference type="PROSITE" id="PS51257">
    <property type="entry name" value="PROKAR_LIPOPROTEIN"/>
    <property type="match status" value="1"/>
</dbReference>
<dbReference type="RefSeq" id="WP_349214530.1">
    <property type="nucleotide sequence ID" value="NZ_JBBMFA010000043.1"/>
</dbReference>
<evidence type="ECO:0000256" key="5">
    <source>
        <dbReference type="ARBA" id="ARBA00022984"/>
    </source>
</evidence>
<evidence type="ECO:0000256" key="4">
    <source>
        <dbReference type="ARBA" id="ARBA00022960"/>
    </source>
</evidence>
<comment type="caution">
    <text evidence="9">The sequence shown here is derived from an EMBL/GenBank/DDBJ whole genome shotgun (WGS) entry which is preliminary data.</text>
</comment>
<evidence type="ECO:0000256" key="7">
    <source>
        <dbReference type="RuleBase" id="RU004016"/>
    </source>
</evidence>
<dbReference type="PANTHER" id="PTHR21581:SF26">
    <property type="entry name" value="D-ALANYL-D-ALANINE ENDOPEPTIDASE"/>
    <property type="match status" value="1"/>
</dbReference>
<keyword evidence="5" id="KW-0573">Peptidoglycan synthesis</keyword>
<keyword evidence="4" id="KW-0133">Cell shape</keyword>
<dbReference type="PANTHER" id="PTHR21581">
    <property type="entry name" value="D-ALANYL-D-ALANINE CARBOXYPEPTIDASE"/>
    <property type="match status" value="1"/>
</dbReference>
<evidence type="ECO:0000256" key="3">
    <source>
        <dbReference type="ARBA" id="ARBA00022801"/>
    </source>
</evidence>
<gene>
    <name evidence="9" type="ORF">WMO24_01985</name>
</gene>
<dbReference type="PRINTS" id="PR00725">
    <property type="entry name" value="DADACBPTASE1"/>
</dbReference>
<protein>
    <submittedName>
        <fullName evidence="9">Serine hydrolase</fullName>
    </submittedName>
</protein>
<proteinExistence type="inferred from homology"/>
<keyword evidence="10" id="KW-1185">Reference proteome</keyword>
<evidence type="ECO:0000256" key="1">
    <source>
        <dbReference type="ARBA" id="ARBA00007164"/>
    </source>
</evidence>
<name>A0ABV1GC05_9FIRM</name>
<dbReference type="SUPFAM" id="SSF56601">
    <property type="entry name" value="beta-lactamase/transpeptidase-like"/>
    <property type="match status" value="1"/>
</dbReference>
<evidence type="ECO:0000313" key="9">
    <source>
        <dbReference type="EMBL" id="MEQ2519212.1"/>
    </source>
</evidence>
<organism evidence="9 10">
    <name type="scientific">Ruthenibacterium intestinale</name>
    <dbReference type="NCBI Taxonomy" id="3133163"/>
    <lineage>
        <taxon>Bacteria</taxon>
        <taxon>Bacillati</taxon>
        <taxon>Bacillota</taxon>
        <taxon>Clostridia</taxon>
        <taxon>Eubacteriales</taxon>
        <taxon>Oscillospiraceae</taxon>
        <taxon>Ruthenibacterium</taxon>
    </lineage>
</organism>
<dbReference type="InterPro" id="IPR018044">
    <property type="entry name" value="Peptidase_S11"/>
</dbReference>
<evidence type="ECO:0000256" key="6">
    <source>
        <dbReference type="ARBA" id="ARBA00023316"/>
    </source>
</evidence>
<dbReference type="Gene3D" id="3.40.710.10">
    <property type="entry name" value="DD-peptidase/beta-lactamase superfamily"/>
    <property type="match status" value="1"/>
</dbReference>
<feature type="domain" description="Peptidase S11 D-alanyl-D-alanine carboxypeptidase A N-terminal" evidence="8">
    <location>
        <begin position="47"/>
        <end position="276"/>
    </location>
</feature>
<reference evidence="9 10" key="1">
    <citation type="submission" date="2024-03" db="EMBL/GenBank/DDBJ databases">
        <title>Human intestinal bacterial collection.</title>
        <authorList>
            <person name="Pauvert C."/>
            <person name="Hitch T.C.A."/>
            <person name="Clavel T."/>
        </authorList>
    </citation>
    <scope>NUCLEOTIDE SEQUENCE [LARGE SCALE GENOMIC DNA]</scope>
    <source>
        <strain evidence="9 10">CLA-JM-H11</strain>
    </source>
</reference>
<keyword evidence="2" id="KW-0732">Signal</keyword>
<dbReference type="GO" id="GO:0016787">
    <property type="term" value="F:hydrolase activity"/>
    <property type="evidence" value="ECO:0007669"/>
    <property type="project" value="UniProtKB-KW"/>
</dbReference>
<dbReference type="Proteomes" id="UP001477672">
    <property type="component" value="Unassembled WGS sequence"/>
</dbReference>
<keyword evidence="3 9" id="KW-0378">Hydrolase</keyword>